<feature type="transmembrane region" description="Helical" evidence="1">
    <location>
        <begin position="67"/>
        <end position="86"/>
    </location>
</feature>
<evidence type="ECO:0000313" key="3">
    <source>
        <dbReference type="Proteomes" id="UP000653343"/>
    </source>
</evidence>
<dbReference type="RefSeq" id="WP_189355918.1">
    <property type="nucleotide sequence ID" value="NZ_BMYU01000002.1"/>
</dbReference>
<comment type="caution">
    <text evidence="2">The sequence shown here is derived from an EMBL/GenBank/DDBJ whole genome shotgun (WGS) entry which is preliminary data.</text>
</comment>
<protein>
    <recommendedName>
        <fullName evidence="4">SdpI/YhfL family protein</fullName>
    </recommendedName>
</protein>
<evidence type="ECO:0000313" key="2">
    <source>
        <dbReference type="EMBL" id="GGX34485.1"/>
    </source>
</evidence>
<keyword evidence="3" id="KW-1185">Reference proteome</keyword>
<evidence type="ECO:0008006" key="4">
    <source>
        <dbReference type="Google" id="ProtNLM"/>
    </source>
</evidence>
<proteinExistence type="predicted"/>
<feature type="transmembrane region" description="Helical" evidence="1">
    <location>
        <begin position="6"/>
        <end position="23"/>
    </location>
</feature>
<accession>A0ABQ2XVE6</accession>
<gene>
    <name evidence="2" type="ORF">GCM10010946_09620</name>
</gene>
<organism evidence="2 3">
    <name type="scientific">Undibacterium squillarum</name>
    <dbReference type="NCBI Taxonomy" id="1131567"/>
    <lineage>
        <taxon>Bacteria</taxon>
        <taxon>Pseudomonadati</taxon>
        <taxon>Pseudomonadota</taxon>
        <taxon>Betaproteobacteria</taxon>
        <taxon>Burkholderiales</taxon>
        <taxon>Oxalobacteraceae</taxon>
        <taxon>Undibacterium</taxon>
    </lineage>
</organism>
<keyword evidence="1" id="KW-0472">Membrane</keyword>
<reference evidence="3" key="1">
    <citation type="journal article" date="2019" name="Int. J. Syst. Evol. Microbiol.">
        <title>The Global Catalogue of Microorganisms (GCM) 10K type strain sequencing project: providing services to taxonomists for standard genome sequencing and annotation.</title>
        <authorList>
            <consortium name="The Broad Institute Genomics Platform"/>
            <consortium name="The Broad Institute Genome Sequencing Center for Infectious Disease"/>
            <person name="Wu L."/>
            <person name="Ma J."/>
        </authorList>
    </citation>
    <scope>NUCLEOTIDE SEQUENCE [LARGE SCALE GENOMIC DNA]</scope>
    <source>
        <strain evidence="3">KCTC 23917</strain>
    </source>
</reference>
<evidence type="ECO:0000256" key="1">
    <source>
        <dbReference type="SAM" id="Phobius"/>
    </source>
</evidence>
<dbReference type="Proteomes" id="UP000653343">
    <property type="component" value="Unassembled WGS sequence"/>
</dbReference>
<dbReference type="EMBL" id="BMYU01000002">
    <property type="protein sequence ID" value="GGX34485.1"/>
    <property type="molecule type" value="Genomic_DNA"/>
</dbReference>
<keyword evidence="1" id="KW-0812">Transmembrane</keyword>
<keyword evidence="1" id="KW-1133">Transmembrane helix</keyword>
<sequence>MSFFLGLVCISVTIFLSYHLFSINRLKIVFARNAIVINEFRQLKTDDEKQIYLKRVGICMIKDSADYAIRFLFVSFVYFIPIFIYQWDLAEIMFYSIATAMFFLFFYKYRKIMKNEE</sequence>
<name>A0ABQ2XVE6_9BURK</name>
<feature type="transmembrane region" description="Helical" evidence="1">
    <location>
        <begin position="92"/>
        <end position="109"/>
    </location>
</feature>